<keyword evidence="2" id="KW-1185">Reference proteome</keyword>
<evidence type="ECO:0000313" key="1">
    <source>
        <dbReference type="EMBL" id="MEK9501232.1"/>
    </source>
</evidence>
<comment type="caution">
    <text evidence="1">The sequence shown here is derived from an EMBL/GenBank/DDBJ whole genome shotgun (WGS) entry which is preliminary data.</text>
</comment>
<dbReference type="Proteomes" id="UP001484239">
    <property type="component" value="Unassembled WGS sequence"/>
</dbReference>
<dbReference type="InterPro" id="IPR011051">
    <property type="entry name" value="RmlC_Cupin_sf"/>
</dbReference>
<dbReference type="SUPFAM" id="SSF51182">
    <property type="entry name" value="RmlC-like cupins"/>
    <property type="match status" value="1"/>
</dbReference>
<gene>
    <name evidence="1" type="ORF">WI372_09600</name>
</gene>
<accession>A0ABU9EAW6</accession>
<dbReference type="InterPro" id="IPR014710">
    <property type="entry name" value="RmlC-like_jellyroll"/>
</dbReference>
<dbReference type="RefSeq" id="WP_405277395.1">
    <property type="nucleotide sequence ID" value="NZ_JBBHLI010000004.1"/>
</dbReference>
<dbReference type="EMBL" id="JBBHLI010000004">
    <property type="protein sequence ID" value="MEK9501232.1"/>
    <property type="molecule type" value="Genomic_DNA"/>
</dbReference>
<dbReference type="Gene3D" id="2.60.120.10">
    <property type="entry name" value="Jelly Rolls"/>
    <property type="match status" value="1"/>
</dbReference>
<proteinExistence type="predicted"/>
<organism evidence="1 2">
    <name type="scientific">Gaopeijia maritima</name>
    <dbReference type="NCBI Taxonomy" id="3119007"/>
    <lineage>
        <taxon>Bacteria</taxon>
        <taxon>Pseudomonadati</taxon>
        <taxon>Gemmatimonadota</taxon>
        <taxon>Longimicrobiia</taxon>
        <taxon>Gaopeijiales</taxon>
        <taxon>Gaopeijiaceae</taxon>
        <taxon>Gaopeijia</taxon>
    </lineage>
</organism>
<dbReference type="CDD" id="cd02230">
    <property type="entry name" value="cupin_HP0902-like"/>
    <property type="match status" value="1"/>
</dbReference>
<name>A0ABU9EAW6_9BACT</name>
<reference evidence="1 2" key="1">
    <citation type="submission" date="2024-02" db="EMBL/GenBank/DDBJ databases">
        <title>A novel Gemmatimonadota bacterium.</title>
        <authorList>
            <person name="Du Z.-J."/>
            <person name="Ye Y.-Q."/>
        </authorList>
    </citation>
    <scope>NUCLEOTIDE SEQUENCE [LARGE SCALE GENOMIC DNA]</scope>
    <source>
        <strain evidence="1 2">DH-20</strain>
    </source>
</reference>
<evidence type="ECO:0000313" key="2">
    <source>
        <dbReference type="Proteomes" id="UP001484239"/>
    </source>
</evidence>
<dbReference type="PANTHER" id="PTHR37694">
    <property type="entry name" value="SLR8022 PROTEIN"/>
    <property type="match status" value="1"/>
</dbReference>
<dbReference type="PANTHER" id="PTHR37694:SF1">
    <property type="entry name" value="SLR8022 PROTEIN"/>
    <property type="match status" value="1"/>
</dbReference>
<sequence>MSSLQRPVREVVSVHDLDAERTASLAADGFSRTGRTARTVVKNGAMRVVLVSLGPGGELAEHQAPGPISIQPLSGRLEFRAGGESRSLEVGQLLTADAGLAHSVHSEEGTTFLLTVADARSKEG</sequence>
<protein>
    <submittedName>
        <fullName evidence="1">Cupin domain-containing protein</fullName>
    </submittedName>
</protein>